<dbReference type="PANTHER" id="PTHR22916">
    <property type="entry name" value="GLYCOSYLTRANSFERASE"/>
    <property type="match status" value="1"/>
</dbReference>
<comment type="caution">
    <text evidence="2">The sequence shown here is derived from an EMBL/GenBank/DDBJ whole genome shotgun (WGS) entry which is preliminary data.</text>
</comment>
<dbReference type="EMBL" id="JQBZ01000025">
    <property type="protein sequence ID" value="KRN88388.1"/>
    <property type="molecule type" value="Genomic_DNA"/>
</dbReference>
<dbReference type="STRING" id="1122146.IV53_GL000352"/>
<evidence type="ECO:0000259" key="1">
    <source>
        <dbReference type="Pfam" id="PF00535"/>
    </source>
</evidence>
<dbReference type="PANTHER" id="PTHR22916:SF3">
    <property type="entry name" value="UDP-GLCNAC:BETAGAL BETA-1,3-N-ACETYLGLUCOSAMINYLTRANSFERASE-LIKE PROTEIN 1"/>
    <property type="match status" value="1"/>
</dbReference>
<sequence>MIIVTPTYNRRQELPNLVASLEKQTCQDFTWLVIDDGSTDGTAEYLKDLQKNSLLDIEYYYQPNQGKAIAYNQAFQHMPVDEVHLVVDSDDELLPNAVATFYEDLQQIPQQIGLVYPKTIAGEPTKWLPNKVQAVNIMDIRFKYGLKIETCIVLKNQYIGDFRFPTTEGETFCSEELFYNALINKGTFKPCATEVYRYKYLADGLTSNLFTMQKNNPHNTRLLFQDRQKYVQQNLKGPQRFLELIKVRLNKIAFNLVQKDGSALSEADLRDWLLMPAAIILKQIRYHK</sequence>
<dbReference type="Gene3D" id="3.90.550.10">
    <property type="entry name" value="Spore Coat Polysaccharide Biosynthesis Protein SpsA, Chain A"/>
    <property type="match status" value="1"/>
</dbReference>
<dbReference type="InterPro" id="IPR029044">
    <property type="entry name" value="Nucleotide-diphossugar_trans"/>
</dbReference>
<evidence type="ECO:0000313" key="3">
    <source>
        <dbReference type="Proteomes" id="UP000051500"/>
    </source>
</evidence>
<dbReference type="OrthoDB" id="9810303at2"/>
<reference evidence="2 3" key="1">
    <citation type="journal article" date="2015" name="Genome Announc.">
        <title>Expanding the biotechnology potential of lactobacilli through comparative genomics of 213 strains and associated genera.</title>
        <authorList>
            <person name="Sun Z."/>
            <person name="Harris H.M."/>
            <person name="McCann A."/>
            <person name="Guo C."/>
            <person name="Argimon S."/>
            <person name="Zhang W."/>
            <person name="Yang X."/>
            <person name="Jeffery I.B."/>
            <person name="Cooney J.C."/>
            <person name="Kagawa T.F."/>
            <person name="Liu W."/>
            <person name="Song Y."/>
            <person name="Salvetti E."/>
            <person name="Wrobel A."/>
            <person name="Rasinkangas P."/>
            <person name="Parkhill J."/>
            <person name="Rea M.C."/>
            <person name="O'Sullivan O."/>
            <person name="Ritari J."/>
            <person name="Douillard F.P."/>
            <person name="Paul Ross R."/>
            <person name="Yang R."/>
            <person name="Briner A.E."/>
            <person name="Felis G.E."/>
            <person name="de Vos W.M."/>
            <person name="Barrangou R."/>
            <person name="Klaenhammer T.R."/>
            <person name="Caufield P.W."/>
            <person name="Cui Y."/>
            <person name="Zhang H."/>
            <person name="O'Toole P.W."/>
        </authorList>
    </citation>
    <scope>NUCLEOTIDE SEQUENCE [LARGE SCALE GENOMIC DNA]</scope>
    <source>
        <strain evidence="2 3">DSM 22408</strain>
    </source>
</reference>
<name>A0A0R2KQ82_9LACO</name>
<organism evidence="2 3">
    <name type="scientific">Ligilactobacillus ceti DSM 22408</name>
    <dbReference type="NCBI Taxonomy" id="1122146"/>
    <lineage>
        <taxon>Bacteria</taxon>
        <taxon>Bacillati</taxon>
        <taxon>Bacillota</taxon>
        <taxon>Bacilli</taxon>
        <taxon>Lactobacillales</taxon>
        <taxon>Lactobacillaceae</taxon>
        <taxon>Ligilactobacillus</taxon>
    </lineage>
</organism>
<feature type="domain" description="Glycosyltransferase 2-like" evidence="1">
    <location>
        <begin position="3"/>
        <end position="127"/>
    </location>
</feature>
<proteinExistence type="predicted"/>
<protein>
    <recommendedName>
        <fullName evidence="1">Glycosyltransferase 2-like domain-containing protein</fullName>
    </recommendedName>
</protein>
<evidence type="ECO:0000313" key="2">
    <source>
        <dbReference type="EMBL" id="KRN88388.1"/>
    </source>
</evidence>
<dbReference type="PATRIC" id="fig|1122146.4.peg.364"/>
<dbReference type="AlphaFoldDB" id="A0A0R2KQ82"/>
<dbReference type="InterPro" id="IPR001173">
    <property type="entry name" value="Glyco_trans_2-like"/>
</dbReference>
<dbReference type="RefSeq" id="WP_027106811.1">
    <property type="nucleotide sequence ID" value="NZ_JQBZ01000025.1"/>
</dbReference>
<accession>A0A0R2KQ82</accession>
<dbReference type="Pfam" id="PF00535">
    <property type="entry name" value="Glycos_transf_2"/>
    <property type="match status" value="1"/>
</dbReference>
<dbReference type="eggNOG" id="COG0463">
    <property type="taxonomic scope" value="Bacteria"/>
</dbReference>
<keyword evidence="3" id="KW-1185">Reference proteome</keyword>
<dbReference type="Proteomes" id="UP000051500">
    <property type="component" value="Unassembled WGS sequence"/>
</dbReference>
<dbReference type="SUPFAM" id="SSF53448">
    <property type="entry name" value="Nucleotide-diphospho-sugar transferases"/>
    <property type="match status" value="1"/>
</dbReference>
<dbReference type="CDD" id="cd00761">
    <property type="entry name" value="Glyco_tranf_GTA_type"/>
    <property type="match status" value="1"/>
</dbReference>
<gene>
    <name evidence="2" type="ORF">IV53_GL000352</name>
</gene>
<dbReference type="GO" id="GO:0016758">
    <property type="term" value="F:hexosyltransferase activity"/>
    <property type="evidence" value="ECO:0007669"/>
    <property type="project" value="UniProtKB-ARBA"/>
</dbReference>